<dbReference type="EMBL" id="CP097509">
    <property type="protein sequence ID" value="URE14730.1"/>
    <property type="molecule type" value="Genomic_DNA"/>
</dbReference>
<accession>A0A9E7GHH8</accession>
<gene>
    <name evidence="1" type="ORF">MUK42_33775</name>
</gene>
<name>A0A9E7GHH8_9LILI</name>
<reference evidence="1" key="1">
    <citation type="submission" date="2022-05" db="EMBL/GenBank/DDBJ databases">
        <title>The Musa troglodytarum L. genome provides insights into the mechanism of non-climacteric behaviour and enrichment of carotenoids.</title>
        <authorList>
            <person name="Wang J."/>
        </authorList>
    </citation>
    <scope>NUCLEOTIDE SEQUENCE</scope>
    <source>
        <tissue evidence="1">Leaf</tissue>
    </source>
</reference>
<evidence type="ECO:0000313" key="1">
    <source>
        <dbReference type="EMBL" id="URE14730.1"/>
    </source>
</evidence>
<proteinExistence type="predicted"/>
<sequence>MVDLARRPERLSFDLRSRPPSFPSFNLEFCVSLSFAFRSPENPEIPTLVHRTAPIHVFHWDGVHLASVWVGTDARTLQNRPRRHGCDPAARPPDALTLTRRKRGRSLSSQSLPTLSIHVLGVAVSCPCLPCCHPSRYLLCDDPNRWVPGALACCLQAHGRGYRRVSG</sequence>
<dbReference type="Proteomes" id="UP001055439">
    <property type="component" value="Chromosome 7"/>
</dbReference>
<keyword evidence="2" id="KW-1185">Reference proteome</keyword>
<dbReference type="AlphaFoldDB" id="A0A9E7GHH8"/>
<protein>
    <submittedName>
        <fullName evidence="1">Uncharacterized protein</fullName>
    </submittedName>
</protein>
<organism evidence="1 2">
    <name type="scientific">Musa troglodytarum</name>
    <name type="common">fe'i banana</name>
    <dbReference type="NCBI Taxonomy" id="320322"/>
    <lineage>
        <taxon>Eukaryota</taxon>
        <taxon>Viridiplantae</taxon>
        <taxon>Streptophyta</taxon>
        <taxon>Embryophyta</taxon>
        <taxon>Tracheophyta</taxon>
        <taxon>Spermatophyta</taxon>
        <taxon>Magnoliopsida</taxon>
        <taxon>Liliopsida</taxon>
        <taxon>Zingiberales</taxon>
        <taxon>Musaceae</taxon>
        <taxon>Musa</taxon>
    </lineage>
</organism>
<evidence type="ECO:0000313" key="2">
    <source>
        <dbReference type="Proteomes" id="UP001055439"/>
    </source>
</evidence>